<dbReference type="EMBL" id="JEMA01000303">
    <property type="protein sequence ID" value="KYF71951.1"/>
    <property type="molecule type" value="Genomic_DNA"/>
</dbReference>
<keyword evidence="2" id="KW-1015">Disulfide bond</keyword>
<evidence type="ECO:0000313" key="4">
    <source>
        <dbReference type="EMBL" id="KYF71951.1"/>
    </source>
</evidence>
<evidence type="ECO:0000256" key="2">
    <source>
        <dbReference type="ARBA" id="ARBA00023157"/>
    </source>
</evidence>
<comment type="caution">
    <text evidence="4">The sequence shown here is derived from an EMBL/GenBank/DDBJ whole genome shotgun (WGS) entry which is preliminary data.</text>
</comment>
<feature type="domain" description="Peptidase S1" evidence="3">
    <location>
        <begin position="9"/>
        <end position="316"/>
    </location>
</feature>
<dbReference type="InterPro" id="IPR043504">
    <property type="entry name" value="Peptidase_S1_PA_chymotrypsin"/>
</dbReference>
<dbReference type="InterPro" id="IPR009003">
    <property type="entry name" value="Peptidase_S1_PA"/>
</dbReference>
<dbReference type="InterPro" id="IPR050430">
    <property type="entry name" value="Peptidase_S1"/>
</dbReference>
<evidence type="ECO:0000313" key="5">
    <source>
        <dbReference type="Proteomes" id="UP000075260"/>
    </source>
</evidence>
<dbReference type="Pfam" id="PF00089">
    <property type="entry name" value="Trypsin"/>
    <property type="match status" value="2"/>
</dbReference>
<organism evidence="4 5">
    <name type="scientific">Sorangium cellulosum</name>
    <name type="common">Polyangium cellulosum</name>
    <dbReference type="NCBI Taxonomy" id="56"/>
    <lineage>
        <taxon>Bacteria</taxon>
        <taxon>Pseudomonadati</taxon>
        <taxon>Myxococcota</taxon>
        <taxon>Polyangia</taxon>
        <taxon>Polyangiales</taxon>
        <taxon>Polyangiaceae</taxon>
        <taxon>Sorangium</taxon>
    </lineage>
</organism>
<accession>A0A150QVG4</accession>
<dbReference type="AlphaFoldDB" id="A0A150QVG4"/>
<evidence type="ECO:0000259" key="3">
    <source>
        <dbReference type="PROSITE" id="PS50240"/>
    </source>
</evidence>
<dbReference type="PANTHER" id="PTHR24276">
    <property type="entry name" value="POLYSERASE-RELATED"/>
    <property type="match status" value="1"/>
</dbReference>
<dbReference type="SUPFAM" id="SSF50494">
    <property type="entry name" value="Trypsin-like serine proteases"/>
    <property type="match status" value="1"/>
</dbReference>
<dbReference type="GO" id="GO:0006508">
    <property type="term" value="P:proteolysis"/>
    <property type="evidence" value="ECO:0007669"/>
    <property type="project" value="InterPro"/>
</dbReference>
<dbReference type="PANTHER" id="PTHR24276:SF98">
    <property type="entry name" value="FI18310P1-RELATED"/>
    <property type="match status" value="1"/>
</dbReference>
<proteinExistence type="inferred from homology"/>
<dbReference type="GO" id="GO:0004252">
    <property type="term" value="F:serine-type endopeptidase activity"/>
    <property type="evidence" value="ECO:0007669"/>
    <property type="project" value="InterPro"/>
</dbReference>
<comment type="similarity">
    <text evidence="1">Belongs to the peptidase S1 family.</text>
</comment>
<dbReference type="InterPro" id="IPR001254">
    <property type="entry name" value="Trypsin_dom"/>
</dbReference>
<dbReference type="Proteomes" id="UP000075260">
    <property type="component" value="Unassembled WGS sequence"/>
</dbReference>
<sequence length="319" mass="34948">MPDLLASDPYLSAVGILEQREIEDDVEQREIEDDVEQREIEDDERWVPFCTGSLIGVKTVLTAYHCVKGSKGKDVRFRLSSNLKSGMGSSINVLNSDRDRNSPLDGGYMNQGSDVAVMELEAEADGPIEPLDVRVLDMHRVGKDEPFYGVGYYFQRNGTIPDGARRIAGFTLRATDGRFLEDAFLTKENFEQCSAAARLTPKISALSLSGGPFWIRCPLSISDDGQSGFPSIEDAYQQKLLRGYQVWLDDGPDGAQPCKGDSGGPLLRQTERGLAVYGVLSGSVSLVGSDSSGCGFGAVYSIVAPKTLKWLQDEHHLRR</sequence>
<name>A0A150QVG4_SORCE</name>
<dbReference type="PROSITE" id="PS50240">
    <property type="entry name" value="TRYPSIN_DOM"/>
    <property type="match status" value="1"/>
</dbReference>
<dbReference type="Gene3D" id="2.40.10.10">
    <property type="entry name" value="Trypsin-like serine proteases"/>
    <property type="match status" value="2"/>
</dbReference>
<protein>
    <recommendedName>
        <fullName evidence="3">Peptidase S1 domain-containing protein</fullName>
    </recommendedName>
</protein>
<gene>
    <name evidence="4" type="ORF">BE15_27170</name>
</gene>
<evidence type="ECO:0000256" key="1">
    <source>
        <dbReference type="ARBA" id="ARBA00007664"/>
    </source>
</evidence>
<dbReference type="InterPro" id="IPR001314">
    <property type="entry name" value="Peptidase_S1A"/>
</dbReference>
<dbReference type="PRINTS" id="PR00722">
    <property type="entry name" value="CHYMOTRYPSIN"/>
</dbReference>
<reference evidence="4 5" key="1">
    <citation type="submission" date="2014-02" db="EMBL/GenBank/DDBJ databases">
        <title>The small core and large imbalanced accessory genome model reveals a collaborative survival strategy of Sorangium cellulosum strains in nature.</title>
        <authorList>
            <person name="Han K."/>
            <person name="Peng R."/>
            <person name="Blom J."/>
            <person name="Li Y.-Z."/>
        </authorList>
    </citation>
    <scope>NUCLEOTIDE SEQUENCE [LARGE SCALE GENOMIC DNA]</scope>
    <source>
        <strain evidence="4 5">So0008-312</strain>
    </source>
</reference>
<dbReference type="SMART" id="SM00020">
    <property type="entry name" value="Tryp_SPc"/>
    <property type="match status" value="1"/>
</dbReference>